<proteinExistence type="inferred from homology"/>
<evidence type="ECO:0000313" key="10">
    <source>
        <dbReference type="Proteomes" id="UP001057498"/>
    </source>
</evidence>
<dbReference type="InterPro" id="IPR000515">
    <property type="entry name" value="MetI-like"/>
</dbReference>
<keyword evidence="10" id="KW-1185">Reference proteome</keyword>
<evidence type="ECO:0000256" key="2">
    <source>
        <dbReference type="ARBA" id="ARBA00022448"/>
    </source>
</evidence>
<evidence type="ECO:0000256" key="4">
    <source>
        <dbReference type="ARBA" id="ARBA00022692"/>
    </source>
</evidence>
<feature type="domain" description="ABC transmembrane type-1" evidence="8">
    <location>
        <begin position="547"/>
        <end position="738"/>
    </location>
</feature>
<feature type="transmembrane region" description="Helical" evidence="7">
    <location>
        <begin position="285"/>
        <end position="309"/>
    </location>
</feature>
<feature type="transmembrane region" description="Helical" evidence="7">
    <location>
        <begin position="491"/>
        <end position="510"/>
    </location>
</feature>
<comment type="subcellular location">
    <subcellularLocation>
        <location evidence="1 7">Cell membrane</location>
        <topology evidence="1 7">Multi-pass membrane protein</topology>
    </subcellularLocation>
</comment>
<dbReference type="Pfam" id="PF00528">
    <property type="entry name" value="BPD_transp_1"/>
    <property type="match status" value="2"/>
</dbReference>
<evidence type="ECO:0000256" key="3">
    <source>
        <dbReference type="ARBA" id="ARBA00022475"/>
    </source>
</evidence>
<feature type="transmembrane region" description="Helical" evidence="7">
    <location>
        <begin position="547"/>
        <end position="570"/>
    </location>
</feature>
<feature type="transmembrane region" description="Helical" evidence="7">
    <location>
        <begin position="673"/>
        <end position="696"/>
    </location>
</feature>
<feature type="transmembrane region" description="Helical" evidence="7">
    <location>
        <begin position="716"/>
        <end position="737"/>
    </location>
</feature>
<evidence type="ECO:0000256" key="6">
    <source>
        <dbReference type="ARBA" id="ARBA00023136"/>
    </source>
</evidence>
<organism evidence="9 10">
    <name type="scientific">Sphaerotilus microaerophilus</name>
    <dbReference type="NCBI Taxonomy" id="2914710"/>
    <lineage>
        <taxon>Bacteria</taxon>
        <taxon>Pseudomonadati</taxon>
        <taxon>Pseudomonadota</taxon>
        <taxon>Betaproteobacteria</taxon>
        <taxon>Burkholderiales</taxon>
        <taxon>Sphaerotilaceae</taxon>
        <taxon>Sphaerotilus</taxon>
    </lineage>
</organism>
<accession>A0ABM7YFU4</accession>
<feature type="transmembrane region" description="Helical" evidence="7">
    <location>
        <begin position="156"/>
        <end position="175"/>
    </location>
</feature>
<dbReference type="EMBL" id="AP025730">
    <property type="protein sequence ID" value="BDI03120.1"/>
    <property type="molecule type" value="Genomic_DNA"/>
</dbReference>
<feature type="transmembrane region" description="Helical" evidence="7">
    <location>
        <begin position="93"/>
        <end position="117"/>
    </location>
</feature>
<sequence length="755" mass="77918">MTRTPSPIGPAPALCLAAGLLLPWHVTEAGWWRAATWAAWPGEGAQPLLLALSGAMPWLLPVALLLVMTAGWAAATGRLAARAAGGAGSRWAGAALIGLIGLTLALLGALLAQGLVIGPRGLLPGARALLGGWFGPEVVQGWQDAIREAGWRQHGLGAGALATVLGALLLLAQALAARGAFRGDRFAAALALVGGVAVATFIAWPVGGMLASALREGQGADAHWAPAALLQRLASPELWHGPGASLGVVANTLLLALAAAAASTLLGFGLALAAERTRLGRWKAVGLLAVLPVVTPPFVVGLSIILLFGRHGAVTQFLDWAFAIPASRWVYGWPGLLLAQTMAFTPVAFLMLRGTLQGIAPSIEQAAGTLRAPPAMVFRRVTLPLCAPGLANAFLLAMVESMADFGNPALLGGQIEVLSTQIYFALVGAQQDAGRAAALGLLLLAMTATVFILQTVGLARAQYTTIAGKADGALTTALPAGLARGVTGLTLGWLALTVAVYGTVLAAGFVKQVGLDHTPTLQHLREAFGLERGELGLVWSGAAWKPLFTTLWAAGLAAPFTALGGLALAWLIERRRFAGRRLLEFTVLLTFAIPGTVVGLAYIGAFNLPPIELTGTLGVLIACFIFRDLPVAMRAGSAALAQVDASLEEAAATLRHAPWPALRRALLPLLKPALVVALVVSLVRAATSLSPVVFLATPEFTPVTVWVIERAESAQYGLAIIASAALVAAMGLSIALIQRLVGERQIRRSAQALSS</sequence>
<reference evidence="9" key="1">
    <citation type="submission" date="2022-04" db="EMBL/GenBank/DDBJ databases">
        <title>Whole genome sequence of Sphaerotilus sp. FB-5.</title>
        <authorList>
            <person name="Takeda M."/>
            <person name="Narihara S."/>
            <person name="Akimoto M."/>
            <person name="Akimoto R."/>
            <person name="Nishiyashiki S."/>
            <person name="Murakami T."/>
        </authorList>
    </citation>
    <scope>NUCLEOTIDE SEQUENCE</scope>
    <source>
        <strain evidence="9">FB-5</strain>
    </source>
</reference>
<feature type="transmembrane region" description="Helical" evidence="7">
    <location>
        <begin position="381"/>
        <end position="399"/>
    </location>
</feature>
<dbReference type="RefSeq" id="WP_251971439.1">
    <property type="nucleotide sequence ID" value="NZ_AP025730.1"/>
</dbReference>
<feature type="transmembrane region" description="Helical" evidence="7">
    <location>
        <begin position="329"/>
        <end position="352"/>
    </location>
</feature>
<dbReference type="CDD" id="cd06261">
    <property type="entry name" value="TM_PBP2"/>
    <property type="match status" value="2"/>
</dbReference>
<feature type="transmembrane region" description="Helical" evidence="7">
    <location>
        <begin position="187"/>
        <end position="206"/>
    </location>
</feature>
<dbReference type="PANTHER" id="PTHR30183:SF7">
    <property type="entry name" value="FERRIC TRANSPORT SYSTEM PERMEASE PROTEIN FBPB 1-RELATED"/>
    <property type="match status" value="1"/>
</dbReference>
<evidence type="ECO:0000313" key="9">
    <source>
        <dbReference type="EMBL" id="BDI03120.1"/>
    </source>
</evidence>
<feature type="transmembrane region" description="Helical" evidence="7">
    <location>
        <begin position="436"/>
        <end position="459"/>
    </location>
</feature>
<feature type="transmembrane region" description="Helical" evidence="7">
    <location>
        <begin position="611"/>
        <end position="629"/>
    </location>
</feature>
<evidence type="ECO:0000259" key="8">
    <source>
        <dbReference type="PROSITE" id="PS50928"/>
    </source>
</evidence>
<dbReference type="Gene3D" id="1.10.3720.10">
    <property type="entry name" value="MetI-like"/>
    <property type="match status" value="2"/>
</dbReference>
<evidence type="ECO:0000256" key="1">
    <source>
        <dbReference type="ARBA" id="ARBA00004651"/>
    </source>
</evidence>
<feature type="transmembrane region" description="Helical" evidence="7">
    <location>
        <begin position="248"/>
        <end position="273"/>
    </location>
</feature>
<feature type="domain" description="ABC transmembrane type-1" evidence="8">
    <location>
        <begin position="249"/>
        <end position="454"/>
    </location>
</feature>
<name>A0ABM7YFU4_9BURK</name>
<dbReference type="PROSITE" id="PS50928">
    <property type="entry name" value="ABC_TM1"/>
    <property type="match status" value="2"/>
</dbReference>
<evidence type="ECO:0000256" key="7">
    <source>
        <dbReference type="RuleBase" id="RU363032"/>
    </source>
</evidence>
<dbReference type="PANTHER" id="PTHR30183">
    <property type="entry name" value="MOLYBDENUM TRANSPORT SYSTEM PERMEASE PROTEIN MODB"/>
    <property type="match status" value="1"/>
</dbReference>
<keyword evidence="6 7" id="KW-0472">Membrane</keyword>
<gene>
    <name evidence="9" type="primary">afuB</name>
    <name evidence="9" type="ORF">CATMQ487_00900</name>
</gene>
<feature type="transmembrane region" description="Helical" evidence="7">
    <location>
        <begin position="58"/>
        <end position="81"/>
    </location>
</feature>
<keyword evidence="3" id="KW-1003">Cell membrane</keyword>
<keyword evidence="5 7" id="KW-1133">Transmembrane helix</keyword>
<evidence type="ECO:0000256" key="5">
    <source>
        <dbReference type="ARBA" id="ARBA00022989"/>
    </source>
</evidence>
<dbReference type="Proteomes" id="UP001057498">
    <property type="component" value="Chromosome"/>
</dbReference>
<dbReference type="SUPFAM" id="SSF161098">
    <property type="entry name" value="MetI-like"/>
    <property type="match status" value="2"/>
</dbReference>
<protein>
    <submittedName>
        <fullName evidence="9">Iron ABC transporter permease</fullName>
    </submittedName>
</protein>
<comment type="similarity">
    <text evidence="7">Belongs to the binding-protein-dependent transport system permease family.</text>
</comment>
<dbReference type="InterPro" id="IPR035906">
    <property type="entry name" value="MetI-like_sf"/>
</dbReference>
<keyword evidence="2 7" id="KW-0813">Transport</keyword>
<feature type="transmembrane region" description="Helical" evidence="7">
    <location>
        <begin position="582"/>
        <end position="605"/>
    </location>
</feature>
<keyword evidence="4 7" id="KW-0812">Transmembrane</keyword>